<dbReference type="Proteomes" id="UP001500325">
    <property type="component" value="Unassembled WGS sequence"/>
</dbReference>
<proteinExistence type="predicted"/>
<feature type="region of interest" description="Disordered" evidence="1">
    <location>
        <begin position="44"/>
        <end position="63"/>
    </location>
</feature>
<evidence type="ECO:0000313" key="4">
    <source>
        <dbReference type="Proteomes" id="UP001500325"/>
    </source>
</evidence>
<comment type="caution">
    <text evidence="3">The sequence shown here is derived from an EMBL/GenBank/DDBJ whole genome shotgun (WGS) entry which is preliminary data.</text>
</comment>
<sequence>MGVGLVVLREGAATECDVRLDYPFVPDLTLPACDPRRTLRVIRTAGNDAGEDGDNDDVSSTTDIADQRGAGRARIAARTLRTDRWWLPPLLNVVGLGAWVLYATVRAFMQEWYFVAEYNYLTPFYSPCVSYGCVEQAAHFGRFVADVPWLPYALISLPFLLLFRLTCYYYRKAYYRAFWASPPACAVAEPHGKYTGETRFPLILQNLHRYFFYIAALISVVNTYDAILAFIKADGSFGLGLGNIILLANVILLWAYTVSCHSCRSIVGGRLNHFSRHPLRYRAWTFVTKLNGKHMQLAWITLASLAITDAYVMCVSAGWIPDLRIVG</sequence>
<evidence type="ECO:0000256" key="1">
    <source>
        <dbReference type="SAM" id="MobiDB-lite"/>
    </source>
</evidence>
<keyword evidence="2" id="KW-1133">Transmembrane helix</keyword>
<feature type="transmembrane region" description="Helical" evidence="2">
    <location>
        <begin position="297"/>
        <end position="320"/>
    </location>
</feature>
<accession>A0ABP8XGZ3</accession>
<reference evidence="4" key="1">
    <citation type="journal article" date="2019" name="Int. J. Syst. Evol. Microbiol.">
        <title>The Global Catalogue of Microorganisms (GCM) 10K type strain sequencing project: providing services to taxonomists for standard genome sequencing and annotation.</title>
        <authorList>
            <consortium name="The Broad Institute Genomics Platform"/>
            <consortium name="The Broad Institute Genome Sequencing Center for Infectious Disease"/>
            <person name="Wu L."/>
            <person name="Ma J."/>
        </authorList>
    </citation>
    <scope>NUCLEOTIDE SEQUENCE [LARGE SCALE GENOMIC DNA]</scope>
    <source>
        <strain evidence="4">JCM 18055</strain>
    </source>
</reference>
<gene>
    <name evidence="3" type="ORF">GCM10023215_54060</name>
</gene>
<evidence type="ECO:0008006" key="5">
    <source>
        <dbReference type="Google" id="ProtNLM"/>
    </source>
</evidence>
<feature type="transmembrane region" description="Helical" evidence="2">
    <location>
        <begin position="210"/>
        <end position="231"/>
    </location>
</feature>
<dbReference type="EMBL" id="BAABIC010000023">
    <property type="protein sequence ID" value="GAA4706689.1"/>
    <property type="molecule type" value="Genomic_DNA"/>
</dbReference>
<organism evidence="3 4">
    <name type="scientific">Pseudonocardia yuanmonensis</name>
    <dbReference type="NCBI Taxonomy" id="1095914"/>
    <lineage>
        <taxon>Bacteria</taxon>
        <taxon>Bacillati</taxon>
        <taxon>Actinomycetota</taxon>
        <taxon>Actinomycetes</taxon>
        <taxon>Pseudonocardiales</taxon>
        <taxon>Pseudonocardiaceae</taxon>
        <taxon>Pseudonocardia</taxon>
    </lineage>
</organism>
<keyword evidence="4" id="KW-1185">Reference proteome</keyword>
<protein>
    <recommendedName>
        <fullName evidence="5">Succinate dehydrogenase [membrane anchor subunit] (Succinic dehydrogenase)</fullName>
    </recommendedName>
</protein>
<feature type="transmembrane region" description="Helical" evidence="2">
    <location>
        <begin position="149"/>
        <end position="170"/>
    </location>
</feature>
<keyword evidence="2" id="KW-0472">Membrane</keyword>
<evidence type="ECO:0000256" key="2">
    <source>
        <dbReference type="SAM" id="Phobius"/>
    </source>
</evidence>
<name>A0ABP8XGZ3_9PSEU</name>
<evidence type="ECO:0000313" key="3">
    <source>
        <dbReference type="EMBL" id="GAA4706689.1"/>
    </source>
</evidence>
<feature type="transmembrane region" description="Helical" evidence="2">
    <location>
        <begin position="237"/>
        <end position="256"/>
    </location>
</feature>
<keyword evidence="2" id="KW-0812">Transmembrane</keyword>
<feature type="transmembrane region" description="Helical" evidence="2">
    <location>
        <begin position="85"/>
        <end position="105"/>
    </location>
</feature>